<dbReference type="EMBL" id="SBHS01000008">
    <property type="protein sequence ID" value="TWU75095.1"/>
    <property type="molecule type" value="Genomic_DNA"/>
</dbReference>
<proteinExistence type="predicted"/>
<name>A0A5C6GB12_METRR</name>
<sequence>DLAVSTRSAILTIIDDVSDVSDDVSDLNGINGVNDTDSCNLKGIYYYLCGHDNAAVFGRWMGAPNLFPPFAGGSKPRIVLEVNLAHIKRSGGESDPKHFAFREEYMLLYDPLIPIMAIAFVDCAFLNIFTGPEDIYKLVVLANSDRLRLHWHGEWLKRPVFRDVEESEQGLRVALDNVLVYSKEGRHLIRLGRSIGLAKALEW</sequence>
<dbReference type="InterPro" id="IPR021842">
    <property type="entry name" value="DUF3435"/>
</dbReference>
<gene>
    <name evidence="1" type="ORF">ED733_000058</name>
</gene>
<dbReference type="Proteomes" id="UP000317257">
    <property type="component" value="Unassembled WGS sequence"/>
</dbReference>
<dbReference type="PANTHER" id="PTHR37535:SF3">
    <property type="entry name" value="FLUG DOMAIN-CONTAINING PROTEIN"/>
    <property type="match status" value="1"/>
</dbReference>
<comment type="caution">
    <text evidence="1">The sequence shown here is derived from an EMBL/GenBank/DDBJ whole genome shotgun (WGS) entry which is preliminary data.</text>
</comment>
<dbReference type="Pfam" id="PF11917">
    <property type="entry name" value="DUF3435"/>
    <property type="match status" value="1"/>
</dbReference>
<organism evidence="1 2">
    <name type="scientific">Metarhizium rileyi (strain RCEF 4871)</name>
    <name type="common">Nomuraea rileyi</name>
    <dbReference type="NCBI Taxonomy" id="1649241"/>
    <lineage>
        <taxon>Eukaryota</taxon>
        <taxon>Fungi</taxon>
        <taxon>Dikarya</taxon>
        <taxon>Ascomycota</taxon>
        <taxon>Pezizomycotina</taxon>
        <taxon>Sordariomycetes</taxon>
        <taxon>Hypocreomycetidae</taxon>
        <taxon>Hypocreales</taxon>
        <taxon>Clavicipitaceae</taxon>
        <taxon>Metarhizium</taxon>
    </lineage>
</organism>
<protein>
    <submittedName>
        <fullName evidence="1">Uncharacterized protein</fullName>
    </submittedName>
</protein>
<dbReference type="AlphaFoldDB" id="A0A5C6GB12"/>
<accession>A0A5C6GB12</accession>
<feature type="non-terminal residue" evidence="1">
    <location>
        <position position="1"/>
    </location>
</feature>
<reference evidence="2" key="1">
    <citation type="submission" date="2018-12" db="EMBL/GenBank/DDBJ databases">
        <title>The complete genome of Metarhizium rileyi, a key fungal pathogen of Lepidoptera.</title>
        <authorList>
            <person name="Binneck E."/>
            <person name="Lastra C.C.L."/>
            <person name="Sosa-Gomez D.R."/>
        </authorList>
    </citation>
    <scope>NUCLEOTIDE SEQUENCE [LARGE SCALE GENOMIC DNA]</scope>
    <source>
        <strain evidence="2">Cep018-CH2</strain>
    </source>
</reference>
<dbReference type="PANTHER" id="PTHR37535">
    <property type="entry name" value="FLUG DOMAIN PROTEIN"/>
    <property type="match status" value="1"/>
</dbReference>
<evidence type="ECO:0000313" key="1">
    <source>
        <dbReference type="EMBL" id="TWU75095.1"/>
    </source>
</evidence>
<evidence type="ECO:0000313" key="2">
    <source>
        <dbReference type="Proteomes" id="UP000317257"/>
    </source>
</evidence>